<evidence type="ECO:0000256" key="2">
    <source>
        <dbReference type="ARBA" id="ARBA00022540"/>
    </source>
</evidence>
<dbReference type="Pfam" id="PF00707">
    <property type="entry name" value="IF3_C"/>
    <property type="match status" value="1"/>
</dbReference>
<dbReference type="NCBIfam" id="TIGR00168">
    <property type="entry name" value="infC"/>
    <property type="match status" value="1"/>
</dbReference>
<dbReference type="InterPro" id="IPR001288">
    <property type="entry name" value="Translation_initiation_fac_3"/>
</dbReference>
<evidence type="ECO:0000256" key="1">
    <source>
        <dbReference type="ARBA" id="ARBA00005439"/>
    </source>
</evidence>
<feature type="domain" description="Translation initiation factor 3 N-terminal" evidence="6">
    <location>
        <begin position="12"/>
        <end position="80"/>
    </location>
</feature>
<keyword evidence="2" id="KW-0396">Initiation factor</keyword>
<evidence type="ECO:0000313" key="9">
    <source>
        <dbReference type="EMBL" id="CAE0656926.1"/>
    </source>
</evidence>
<evidence type="ECO:0000259" key="5">
    <source>
        <dbReference type="Pfam" id="PF00707"/>
    </source>
</evidence>
<proteinExistence type="inferred from homology"/>
<dbReference type="Pfam" id="PF05198">
    <property type="entry name" value="IF3_N"/>
    <property type="match status" value="1"/>
</dbReference>
<comment type="similarity">
    <text evidence="1">Belongs to the IF-3 family.</text>
</comment>
<evidence type="ECO:0000313" key="7">
    <source>
        <dbReference type="EMBL" id="CAE0656923.1"/>
    </source>
</evidence>
<dbReference type="SUPFAM" id="SSF54364">
    <property type="entry name" value="Translation initiation factor IF3, N-terminal domain"/>
    <property type="match status" value="1"/>
</dbReference>
<dbReference type="Gene3D" id="3.30.110.10">
    <property type="entry name" value="Translation initiation factor 3 (IF-3), C-terminal domain"/>
    <property type="match status" value="1"/>
</dbReference>
<dbReference type="Gene3D" id="3.10.20.80">
    <property type="entry name" value="Translation initiation factor 3 (IF-3), N-terminal domain"/>
    <property type="match status" value="1"/>
</dbReference>
<dbReference type="SUPFAM" id="SSF55200">
    <property type="entry name" value="Translation initiation factor IF3, C-terminal domain"/>
    <property type="match status" value="1"/>
</dbReference>
<gene>
    <name evidence="7" type="ORF">LGLO00237_LOCUS8490</name>
    <name evidence="8" type="ORF">LGLO00237_LOCUS8491</name>
    <name evidence="9" type="ORF">LGLO00237_LOCUS8493</name>
</gene>
<dbReference type="InterPro" id="IPR019814">
    <property type="entry name" value="Translation_initiation_fac_3_N"/>
</dbReference>
<feature type="region of interest" description="Disordered" evidence="4">
    <location>
        <begin position="175"/>
        <end position="328"/>
    </location>
</feature>
<dbReference type="InterPro" id="IPR036787">
    <property type="entry name" value="T_IF-3_N_sf"/>
</dbReference>
<evidence type="ECO:0008006" key="10">
    <source>
        <dbReference type="Google" id="ProtNLM"/>
    </source>
</evidence>
<dbReference type="EMBL" id="HBIV01011383">
    <property type="protein sequence ID" value="CAE0656926.1"/>
    <property type="molecule type" value="Transcribed_RNA"/>
</dbReference>
<dbReference type="GO" id="GO:0032790">
    <property type="term" value="P:ribosome disassembly"/>
    <property type="evidence" value="ECO:0007669"/>
    <property type="project" value="TreeGrafter"/>
</dbReference>
<dbReference type="PANTHER" id="PTHR10938:SF0">
    <property type="entry name" value="TRANSLATION INITIATION FACTOR IF-3, MITOCHONDRIAL"/>
    <property type="match status" value="1"/>
</dbReference>
<sequence>MPVKEDDGIVANMDIQADQVRVISETKDPLGVMALPMAIQEARGKEMDLILVNPTTDPPLCRIMKLDKYRYELKRQEKEKSKQQRANRVDLKELKFRPNTGEHDYNVRLKKAKAFLDDGDRVKITCQFKGRELAYTDQGTKLMQRLLSDVEGLGTGEPPKMMGRAMAMIINPTKSKKEVARAKEMQQRGASKQNQPEEDLQGGDAVDTELSQTSPEEEVVSEVVASAPSEQPDAVVPPVASPDTPEPEPSMSSSSLSSSSPSPPSSSSSVGLVDLDTSDQQQELQQEEESPSETSSLKPLEDEQDNAQQDSPLLMAKPKLMGAPKRPA</sequence>
<reference evidence="8" key="1">
    <citation type="submission" date="2021-01" db="EMBL/GenBank/DDBJ databases">
        <authorList>
            <person name="Corre E."/>
            <person name="Pelletier E."/>
            <person name="Niang G."/>
            <person name="Scheremetjew M."/>
            <person name="Finn R."/>
            <person name="Kale V."/>
            <person name="Holt S."/>
            <person name="Cochrane G."/>
            <person name="Meng A."/>
            <person name="Brown T."/>
            <person name="Cohen L."/>
        </authorList>
    </citation>
    <scope>NUCLEOTIDE SEQUENCE</scope>
    <source>
        <strain evidence="8">CCCM811</strain>
    </source>
</reference>
<feature type="compositionally biased region" description="Low complexity" evidence="4">
    <location>
        <begin position="221"/>
        <end position="284"/>
    </location>
</feature>
<organism evidence="8">
    <name type="scientific">Lotharella globosa</name>
    <dbReference type="NCBI Taxonomy" id="91324"/>
    <lineage>
        <taxon>Eukaryota</taxon>
        <taxon>Sar</taxon>
        <taxon>Rhizaria</taxon>
        <taxon>Cercozoa</taxon>
        <taxon>Chlorarachniophyceae</taxon>
        <taxon>Lotharella</taxon>
    </lineage>
</organism>
<dbReference type="FunFam" id="3.30.110.10:FF:000001">
    <property type="entry name" value="Translation initiation factor IF-3"/>
    <property type="match status" value="1"/>
</dbReference>
<evidence type="ECO:0000259" key="6">
    <source>
        <dbReference type="Pfam" id="PF05198"/>
    </source>
</evidence>
<accession>A0A6V3KKB1</accession>
<name>A0A6V3KKB1_9EUKA</name>
<dbReference type="InterPro" id="IPR036788">
    <property type="entry name" value="T_IF-3_C_sf"/>
</dbReference>
<protein>
    <recommendedName>
        <fullName evidence="10">Translation initiation factor IF-3</fullName>
    </recommendedName>
</protein>
<dbReference type="AlphaFoldDB" id="A0A6V3KKB1"/>
<dbReference type="GO" id="GO:0043022">
    <property type="term" value="F:ribosome binding"/>
    <property type="evidence" value="ECO:0007669"/>
    <property type="project" value="TreeGrafter"/>
</dbReference>
<evidence type="ECO:0000256" key="3">
    <source>
        <dbReference type="ARBA" id="ARBA00022917"/>
    </source>
</evidence>
<dbReference type="EMBL" id="HBIV01011380">
    <property type="protein sequence ID" value="CAE0656923.1"/>
    <property type="molecule type" value="Transcribed_RNA"/>
</dbReference>
<dbReference type="GO" id="GO:0005737">
    <property type="term" value="C:cytoplasm"/>
    <property type="evidence" value="ECO:0007669"/>
    <property type="project" value="UniProtKB-ARBA"/>
</dbReference>
<dbReference type="HAMAP" id="MF_00080">
    <property type="entry name" value="IF_3"/>
    <property type="match status" value="1"/>
</dbReference>
<dbReference type="InterPro" id="IPR019815">
    <property type="entry name" value="Translation_initiation_fac_3_C"/>
</dbReference>
<evidence type="ECO:0000313" key="8">
    <source>
        <dbReference type="EMBL" id="CAE0656924.1"/>
    </source>
</evidence>
<evidence type="ECO:0000256" key="4">
    <source>
        <dbReference type="SAM" id="MobiDB-lite"/>
    </source>
</evidence>
<feature type="compositionally biased region" description="Basic and acidic residues" evidence="4">
    <location>
        <begin position="175"/>
        <end position="186"/>
    </location>
</feature>
<keyword evidence="3" id="KW-0648">Protein biosynthesis</keyword>
<feature type="domain" description="Translation initiation factor 3 C-terminal" evidence="5">
    <location>
        <begin position="89"/>
        <end position="172"/>
    </location>
</feature>
<dbReference type="PANTHER" id="PTHR10938">
    <property type="entry name" value="TRANSLATION INITIATION FACTOR IF-3"/>
    <property type="match status" value="1"/>
</dbReference>
<dbReference type="EMBL" id="HBIV01011381">
    <property type="protein sequence ID" value="CAE0656924.1"/>
    <property type="molecule type" value="Transcribed_RNA"/>
</dbReference>
<dbReference type="GO" id="GO:0003743">
    <property type="term" value="F:translation initiation factor activity"/>
    <property type="evidence" value="ECO:0007669"/>
    <property type="project" value="UniProtKB-KW"/>
</dbReference>